<accession>A0ABT9BKR4</accession>
<keyword evidence="2" id="KW-1185">Reference proteome</keyword>
<sequence length="219" mass="24313">MPHWTAERRAAFDALADEFLANYGKGRTLLAVDGIDGAGKRPFADALAERLGRGGHAVFRASVDRFHRPRAERYARGVDSAEGYYYDSFDYELFRRVLIEPFRLGGSAGFVTAAFDVERDVPIEMQWQTGPQDATLVVDGAFLNRPELRGLWNYSIWLEADADAAWARLLELDGPAGQSPRYPGGQKLYLAEANPRARATAIVDNSDPELPVRVFADSC</sequence>
<name>A0ABT9BKR4_9MICO</name>
<dbReference type="Proteomes" id="UP001241072">
    <property type="component" value="Unassembled WGS sequence"/>
</dbReference>
<dbReference type="Gene3D" id="3.40.50.300">
    <property type="entry name" value="P-loop containing nucleotide triphosphate hydrolases"/>
    <property type="match status" value="1"/>
</dbReference>
<reference evidence="1 2" key="1">
    <citation type="submission" date="2023-07" db="EMBL/GenBank/DDBJ databases">
        <title>Protaetiibacter sp. nov WY-16 isolated from soil.</title>
        <authorList>
            <person name="Liu B."/>
            <person name="Wan Y."/>
        </authorList>
    </citation>
    <scope>NUCLEOTIDE SEQUENCE [LARGE SCALE GENOMIC DNA]</scope>
    <source>
        <strain evidence="1 2">WY-16</strain>
    </source>
</reference>
<gene>
    <name evidence="1" type="ORF">Q5716_05090</name>
</gene>
<proteinExistence type="predicted"/>
<evidence type="ECO:0000313" key="2">
    <source>
        <dbReference type="Proteomes" id="UP001241072"/>
    </source>
</evidence>
<keyword evidence="1" id="KW-0808">Transferase</keyword>
<comment type="caution">
    <text evidence="1">The sequence shown here is derived from an EMBL/GenBank/DDBJ whole genome shotgun (WGS) entry which is preliminary data.</text>
</comment>
<dbReference type="InterPro" id="IPR027417">
    <property type="entry name" value="P-loop_NTPase"/>
</dbReference>
<dbReference type="EMBL" id="JAUQUB010000001">
    <property type="protein sequence ID" value="MDO7881600.1"/>
    <property type="molecule type" value="Genomic_DNA"/>
</dbReference>
<keyword evidence="1" id="KW-0418">Kinase</keyword>
<organism evidence="1 2">
    <name type="scientific">Antiquaquibacter soli</name>
    <dbReference type="NCBI Taxonomy" id="3064523"/>
    <lineage>
        <taxon>Bacteria</taxon>
        <taxon>Bacillati</taxon>
        <taxon>Actinomycetota</taxon>
        <taxon>Actinomycetes</taxon>
        <taxon>Micrococcales</taxon>
        <taxon>Microbacteriaceae</taxon>
        <taxon>Antiquaquibacter</taxon>
    </lineage>
</organism>
<dbReference type="SUPFAM" id="SSF52540">
    <property type="entry name" value="P-loop containing nucleoside triphosphate hydrolases"/>
    <property type="match status" value="1"/>
</dbReference>
<dbReference type="GO" id="GO:0016301">
    <property type="term" value="F:kinase activity"/>
    <property type="evidence" value="ECO:0007669"/>
    <property type="project" value="UniProtKB-KW"/>
</dbReference>
<evidence type="ECO:0000313" key="1">
    <source>
        <dbReference type="EMBL" id="MDO7881600.1"/>
    </source>
</evidence>
<protein>
    <submittedName>
        <fullName evidence="1">Uridine kinase</fullName>
    </submittedName>
</protein>
<dbReference type="RefSeq" id="WP_305002007.1">
    <property type="nucleotide sequence ID" value="NZ_JAUQUB010000001.1"/>
</dbReference>